<dbReference type="Pfam" id="PF10901">
    <property type="entry name" value="DUF2690"/>
    <property type="match status" value="1"/>
</dbReference>
<dbReference type="Proteomes" id="UP001499987">
    <property type="component" value="Unassembled WGS sequence"/>
</dbReference>
<proteinExistence type="predicted"/>
<protein>
    <recommendedName>
        <fullName evidence="3">DUF2690 domain-containing protein</fullName>
    </recommendedName>
</protein>
<gene>
    <name evidence="1" type="ORF">GCM10009663_09870</name>
</gene>
<keyword evidence="2" id="KW-1185">Reference proteome</keyword>
<reference evidence="2" key="1">
    <citation type="journal article" date="2019" name="Int. J. Syst. Evol. Microbiol.">
        <title>The Global Catalogue of Microorganisms (GCM) 10K type strain sequencing project: providing services to taxonomists for standard genome sequencing and annotation.</title>
        <authorList>
            <consortium name="The Broad Institute Genomics Platform"/>
            <consortium name="The Broad Institute Genome Sequencing Center for Infectious Disease"/>
            <person name="Wu L."/>
            <person name="Ma J."/>
        </authorList>
    </citation>
    <scope>NUCLEOTIDE SEQUENCE [LARGE SCALE GENOMIC DNA]</scope>
    <source>
        <strain evidence="2">JCM 13002</strain>
    </source>
</reference>
<sequence>MWDDNTDPMIRCSGDARTIASLPMTPEYGGPVVTHLEVRYSPSCGTNWVRVWNPYATGTHESYLTIRRDQPGGGGKVTARLREYGYQWTYQIWAPGCIYVSAALVNLTTHRVDAGGFNQEVRVC</sequence>
<organism evidence="1 2">
    <name type="scientific">Kitasatospora arboriphila</name>
    <dbReference type="NCBI Taxonomy" id="258052"/>
    <lineage>
        <taxon>Bacteria</taxon>
        <taxon>Bacillati</taxon>
        <taxon>Actinomycetota</taxon>
        <taxon>Actinomycetes</taxon>
        <taxon>Kitasatosporales</taxon>
        <taxon>Streptomycetaceae</taxon>
        <taxon>Kitasatospora</taxon>
    </lineage>
</organism>
<evidence type="ECO:0000313" key="2">
    <source>
        <dbReference type="Proteomes" id="UP001499987"/>
    </source>
</evidence>
<dbReference type="EMBL" id="BAAALD010000006">
    <property type="protein sequence ID" value="GAA1072320.1"/>
    <property type="molecule type" value="Genomic_DNA"/>
</dbReference>
<evidence type="ECO:0008006" key="3">
    <source>
        <dbReference type="Google" id="ProtNLM"/>
    </source>
</evidence>
<name>A0ABP4DUM5_9ACTN</name>
<comment type="caution">
    <text evidence="1">The sequence shown here is derived from an EMBL/GenBank/DDBJ whole genome shotgun (WGS) entry which is preliminary data.</text>
</comment>
<evidence type="ECO:0000313" key="1">
    <source>
        <dbReference type="EMBL" id="GAA1072320.1"/>
    </source>
</evidence>
<accession>A0ABP4DUM5</accession>
<dbReference type="InterPro" id="IPR021224">
    <property type="entry name" value="DUF2690"/>
</dbReference>